<sequence length="137" mass="15244">MPSGARAIFGRAPEISPWCLPWCSGQANRDLSTKSDYATLDPCTLSSISGRPNNADTSAVPIRLVSWTIYSGVNKLKVALWSPTLFSRSSAGLLPWTRCRTSRGRYLYETVRGYCFPFKQRFASFWSAKLALVSLII</sequence>
<name>A0A9P3LFP3_9APHY</name>
<protein>
    <submittedName>
        <fullName evidence="1">Uncharacterized protein</fullName>
    </submittedName>
</protein>
<evidence type="ECO:0000313" key="2">
    <source>
        <dbReference type="Proteomes" id="UP000703269"/>
    </source>
</evidence>
<proteinExistence type="predicted"/>
<reference evidence="1 2" key="1">
    <citation type="submission" date="2021-08" db="EMBL/GenBank/DDBJ databases">
        <title>Draft Genome Sequence of Phanerochaete sordida strain YK-624.</title>
        <authorList>
            <person name="Mori T."/>
            <person name="Dohra H."/>
            <person name="Suzuki T."/>
            <person name="Kawagishi H."/>
            <person name="Hirai H."/>
        </authorList>
    </citation>
    <scope>NUCLEOTIDE SEQUENCE [LARGE SCALE GENOMIC DNA]</scope>
    <source>
        <strain evidence="1 2">YK-624</strain>
    </source>
</reference>
<dbReference type="AlphaFoldDB" id="A0A9P3LFP3"/>
<dbReference type="Proteomes" id="UP000703269">
    <property type="component" value="Unassembled WGS sequence"/>
</dbReference>
<accession>A0A9P3LFP3</accession>
<comment type="caution">
    <text evidence="1">The sequence shown here is derived from an EMBL/GenBank/DDBJ whole genome shotgun (WGS) entry which is preliminary data.</text>
</comment>
<evidence type="ECO:0000313" key="1">
    <source>
        <dbReference type="EMBL" id="GJE93490.1"/>
    </source>
</evidence>
<organism evidence="1 2">
    <name type="scientific">Phanerochaete sordida</name>
    <dbReference type="NCBI Taxonomy" id="48140"/>
    <lineage>
        <taxon>Eukaryota</taxon>
        <taxon>Fungi</taxon>
        <taxon>Dikarya</taxon>
        <taxon>Basidiomycota</taxon>
        <taxon>Agaricomycotina</taxon>
        <taxon>Agaricomycetes</taxon>
        <taxon>Polyporales</taxon>
        <taxon>Phanerochaetaceae</taxon>
        <taxon>Phanerochaete</taxon>
    </lineage>
</organism>
<keyword evidence="2" id="KW-1185">Reference proteome</keyword>
<gene>
    <name evidence="1" type="ORF">PsYK624_096490</name>
</gene>
<dbReference type="EMBL" id="BPQB01000032">
    <property type="protein sequence ID" value="GJE93490.1"/>
    <property type="molecule type" value="Genomic_DNA"/>
</dbReference>